<dbReference type="PANTHER" id="PTHR42905:SF16">
    <property type="entry name" value="CARBOXYPHOSPHONOENOLPYRUVATE PHOSPHONOMUTASE-LIKE PROTEIN (AFU_ORTHOLOGUE AFUA_5G07230)"/>
    <property type="match status" value="1"/>
</dbReference>
<dbReference type="AlphaFoldDB" id="A0A2A3X5C0"/>
<feature type="compositionally biased region" description="Polar residues" evidence="1">
    <location>
        <begin position="25"/>
        <end position="37"/>
    </location>
</feature>
<keyword evidence="2" id="KW-0456">Lyase</keyword>
<evidence type="ECO:0000313" key="10">
    <source>
        <dbReference type="Proteomes" id="UP000218377"/>
    </source>
</evidence>
<dbReference type="Proteomes" id="UP000297736">
    <property type="component" value="Unassembled WGS sequence"/>
</dbReference>
<dbReference type="Proteomes" id="UP000218377">
    <property type="component" value="Unassembled WGS sequence"/>
</dbReference>
<dbReference type="EMBL" id="NRGQ01000021">
    <property type="protein sequence ID" value="PCC42189.1"/>
    <property type="molecule type" value="Genomic_DNA"/>
</dbReference>
<evidence type="ECO:0000313" key="11">
    <source>
        <dbReference type="Proteomes" id="UP000218620"/>
    </source>
</evidence>
<organism evidence="3 10">
    <name type="scientific">Brevibacterium aurantiacum</name>
    <dbReference type="NCBI Taxonomy" id="273384"/>
    <lineage>
        <taxon>Bacteria</taxon>
        <taxon>Bacillati</taxon>
        <taxon>Actinomycetota</taxon>
        <taxon>Actinomycetes</taxon>
        <taxon>Micrococcales</taxon>
        <taxon>Brevibacteriaceae</taxon>
        <taxon>Brevibacterium</taxon>
    </lineage>
</organism>
<evidence type="ECO:0000313" key="2">
    <source>
        <dbReference type="EMBL" id="AZT96222.1"/>
    </source>
</evidence>
<name>A0A2A3X5C0_BREAU</name>
<reference evidence="7 13" key="3">
    <citation type="submission" date="2018-10" db="EMBL/GenBank/DDBJ databases">
        <title>Brevibacterium genomes from Austrain hard cheese rinds.</title>
        <authorList>
            <person name="Anast J.M."/>
            <person name="Dzieciol M."/>
            <person name="Schultz D.L."/>
            <person name="Mann E."/>
            <person name="Wagner M."/>
            <person name="Schmitz-Esser S."/>
        </authorList>
    </citation>
    <scope>NUCLEOTIDE SEQUENCE [LARGE SCALE GENOMIC DNA]</scope>
    <source>
        <strain evidence="7 13">L261</strain>
    </source>
</reference>
<dbReference type="Proteomes" id="UP000218620">
    <property type="component" value="Unassembled WGS sequence"/>
</dbReference>
<feature type="compositionally biased region" description="Polar residues" evidence="1">
    <location>
        <begin position="1"/>
        <end position="17"/>
    </location>
</feature>
<evidence type="ECO:0000313" key="7">
    <source>
        <dbReference type="EMBL" id="TGD37449.1"/>
    </source>
</evidence>
<dbReference type="EMBL" id="NRGX01000001">
    <property type="protein sequence ID" value="PCC18869.1"/>
    <property type="molecule type" value="Genomic_DNA"/>
</dbReference>
<evidence type="ECO:0000313" key="6">
    <source>
        <dbReference type="EMBL" id="PCC50775.1"/>
    </source>
</evidence>
<evidence type="ECO:0000313" key="12">
    <source>
        <dbReference type="Proteomes" id="UP000282731"/>
    </source>
</evidence>
<dbReference type="Pfam" id="PF13714">
    <property type="entry name" value="PEP_mutase"/>
    <property type="match status" value="1"/>
</dbReference>
<evidence type="ECO:0000313" key="8">
    <source>
        <dbReference type="Proteomes" id="UP000217564"/>
    </source>
</evidence>
<dbReference type="EMBL" id="NRGP01000014">
    <property type="protein sequence ID" value="PCC46597.1"/>
    <property type="molecule type" value="Genomic_DNA"/>
</dbReference>
<evidence type="ECO:0000256" key="1">
    <source>
        <dbReference type="SAM" id="MobiDB-lite"/>
    </source>
</evidence>
<dbReference type="EMBL" id="RHFF01000016">
    <property type="protein sequence ID" value="TGD37449.1"/>
    <property type="molecule type" value="Genomic_DNA"/>
</dbReference>
<dbReference type="Gene3D" id="3.20.20.60">
    <property type="entry name" value="Phosphoenolpyruvate-binding domains"/>
    <property type="match status" value="1"/>
</dbReference>
<dbReference type="Proteomes" id="UP000282731">
    <property type="component" value="Chromosome"/>
</dbReference>
<dbReference type="SUPFAM" id="SSF51621">
    <property type="entry name" value="Phosphoenolpyruvate/pyruvate domain"/>
    <property type="match status" value="1"/>
</dbReference>
<reference evidence="2 12" key="4">
    <citation type="submission" date="2019-01" db="EMBL/GenBank/DDBJ databases">
        <title>Comparative genomic analysis of Brevibacterium aurantiacum sheds light on its evolution and its adaptation to smear-ripened cheeses.</title>
        <authorList>
            <person name="Moineau S."/>
        </authorList>
    </citation>
    <scope>NUCLEOTIDE SEQUENCE [LARGE SCALE GENOMIC DNA]</scope>
    <source>
        <strain evidence="2 12">SMQ-1420</strain>
    </source>
</reference>
<reference evidence="2 12" key="2">
    <citation type="submission" date="2017-12" db="EMBL/GenBank/DDBJ databases">
        <authorList>
            <person name="Levesque S."/>
        </authorList>
    </citation>
    <scope>NUCLEOTIDE SEQUENCE [LARGE SCALE GENOMIC DNA]</scope>
    <source>
        <strain evidence="2 12">SMQ-1420</strain>
    </source>
</reference>
<evidence type="ECO:0000313" key="3">
    <source>
        <dbReference type="EMBL" id="PCC18869.1"/>
    </source>
</evidence>
<gene>
    <name evidence="6" type="ORF">CIK62_07695</name>
    <name evidence="5" type="ORF">CIK64_11080</name>
    <name evidence="4" type="ORF">CIK65_13530</name>
    <name evidence="3" type="ORF">CIK79_11545</name>
    <name evidence="2" type="ORF">CXR27_03755</name>
    <name evidence="7" type="ORF">EB834_15395</name>
</gene>
<evidence type="ECO:0000313" key="5">
    <source>
        <dbReference type="EMBL" id="PCC46597.1"/>
    </source>
</evidence>
<feature type="region of interest" description="Disordered" evidence="1">
    <location>
        <begin position="1"/>
        <end position="46"/>
    </location>
</feature>
<sequence>MSRSYPESVPTRTSSHRPSVDRPASEQSSTHTHTNRSGPPRLDTCHRGDTAMNAFHQLHRPGEPFVLPCAWDVASGRLFAEAGHPAIGTTSLGVAAGIGAADEDRATLTATADLVGNMRRALPETLLTCDFEDGYGDDPVAVVEILRGSLSNRQDDTLAVNGINIEDSARGRLAAPEALAGKVRAIKDAFPDLFVNARIDTYWTGEDNLGDTLERMRRYADSGADGIFVPGDLDLDVITRIVDACPLPVNVLASPRFSRSQLAGAGAARISTGSLLYRTAISAAVQSLEGLAGDRPAQTANVLSYLAFSERSTAQSSS</sequence>
<dbReference type="Proteomes" id="UP000217720">
    <property type="component" value="Unassembled WGS sequence"/>
</dbReference>
<proteinExistence type="predicted"/>
<dbReference type="GO" id="GO:0016829">
    <property type="term" value="F:lyase activity"/>
    <property type="evidence" value="ECO:0007669"/>
    <property type="project" value="UniProtKB-KW"/>
</dbReference>
<keyword evidence="2" id="KW-0670">Pyruvate</keyword>
<evidence type="ECO:0000313" key="9">
    <source>
        <dbReference type="Proteomes" id="UP000217720"/>
    </source>
</evidence>
<protein>
    <submittedName>
        <fullName evidence="2">Isocitrate lyase/phosphoenolpyruvate mutase family protein</fullName>
    </submittedName>
</protein>
<reference evidence="8 9" key="1">
    <citation type="journal article" date="2017" name="Elife">
        <title>Extensive horizontal gene transfer in cheese-associated bacteria.</title>
        <authorList>
            <person name="Bonham K.S."/>
            <person name="Wolfe B.E."/>
            <person name="Dutton R.J."/>
        </authorList>
    </citation>
    <scope>NUCLEOTIDE SEQUENCE [LARGE SCALE GENOMIC DNA]</scope>
    <source>
        <strain evidence="6 9">900_6</strain>
        <strain evidence="5 8">947_7</strain>
        <strain evidence="4 11">962_8</strain>
        <strain evidence="3 10">JB5</strain>
    </source>
</reference>
<dbReference type="CDD" id="cd00377">
    <property type="entry name" value="ICL_PEPM"/>
    <property type="match status" value="1"/>
</dbReference>
<evidence type="ECO:0000313" key="4">
    <source>
        <dbReference type="EMBL" id="PCC42189.1"/>
    </source>
</evidence>
<dbReference type="EMBL" id="NRGO01000007">
    <property type="protein sequence ID" value="PCC50775.1"/>
    <property type="molecule type" value="Genomic_DNA"/>
</dbReference>
<dbReference type="InterPro" id="IPR015813">
    <property type="entry name" value="Pyrv/PenolPyrv_kinase-like_dom"/>
</dbReference>
<dbReference type="EMBL" id="CP025334">
    <property type="protein sequence ID" value="AZT96222.1"/>
    <property type="molecule type" value="Genomic_DNA"/>
</dbReference>
<dbReference type="PANTHER" id="PTHR42905">
    <property type="entry name" value="PHOSPHOENOLPYRUVATE CARBOXYLASE"/>
    <property type="match status" value="1"/>
</dbReference>
<accession>A0A2A3X5C0</accession>
<dbReference type="InterPro" id="IPR040442">
    <property type="entry name" value="Pyrv_kinase-like_dom_sf"/>
</dbReference>
<dbReference type="InterPro" id="IPR039556">
    <property type="entry name" value="ICL/PEPM"/>
</dbReference>
<dbReference type="Proteomes" id="UP000217564">
    <property type="component" value="Unassembled WGS sequence"/>
</dbReference>
<evidence type="ECO:0000313" key="13">
    <source>
        <dbReference type="Proteomes" id="UP000297736"/>
    </source>
</evidence>